<evidence type="ECO:0000313" key="3">
    <source>
        <dbReference type="EMBL" id="ADV26699.1"/>
    </source>
</evidence>
<name>E6WRG8_PSEUU</name>
<dbReference type="InterPro" id="IPR036890">
    <property type="entry name" value="HATPase_C_sf"/>
</dbReference>
<dbReference type="HOGENOM" id="CLU_020473_1_1_6"/>
<dbReference type="EMBL" id="CP002446">
    <property type="protein sequence ID" value="ADV26699.1"/>
    <property type="molecule type" value="Genomic_DNA"/>
</dbReference>
<feature type="transmembrane region" description="Helical" evidence="1">
    <location>
        <begin position="127"/>
        <end position="146"/>
    </location>
</feature>
<keyword evidence="1" id="KW-0812">Transmembrane</keyword>
<keyword evidence="3" id="KW-0418">Kinase</keyword>
<evidence type="ECO:0000259" key="2">
    <source>
        <dbReference type="Pfam" id="PF06580"/>
    </source>
</evidence>
<dbReference type="KEGG" id="psu:Psesu_0847"/>
<dbReference type="STRING" id="743721.Psesu_0847"/>
<dbReference type="PANTHER" id="PTHR34220:SF7">
    <property type="entry name" value="SENSOR HISTIDINE KINASE YPDA"/>
    <property type="match status" value="1"/>
</dbReference>
<dbReference type="GO" id="GO:0016020">
    <property type="term" value="C:membrane"/>
    <property type="evidence" value="ECO:0007669"/>
    <property type="project" value="InterPro"/>
</dbReference>
<dbReference type="eggNOG" id="COG2972">
    <property type="taxonomic scope" value="Bacteria"/>
</dbReference>
<evidence type="ECO:0000256" key="1">
    <source>
        <dbReference type="SAM" id="Phobius"/>
    </source>
</evidence>
<dbReference type="SUPFAM" id="SSF55874">
    <property type="entry name" value="ATPase domain of HSP90 chaperone/DNA topoisomerase II/histidine kinase"/>
    <property type="match status" value="1"/>
</dbReference>
<dbReference type="InterPro" id="IPR010559">
    <property type="entry name" value="Sig_transdc_His_kin_internal"/>
</dbReference>
<keyword evidence="3" id="KW-0808">Transferase</keyword>
<sequence>MARPSGPSAPPPSSPLDALWQAPAIIWAVVAGIGVAAVLAIAQPPGTDRWVYFGLACLLVQWTLLATLGALYLVRGALRRLRPLHVAGLALLLLVFSSWLIHVLARALVALTIPGGAVPPGWSPERVAGVTLCVGLLGLAAFYNHWRATQLALQAKQAQLEALQARIRPHFLFNTLNTGVALVRQRPGEAERLLMDLADLFRAALAGPPTMPLEDELALTRRYLEIEQLRFGDRLRVSWEIPDGLPAVQVPTLSVQPLAENAIRHGIERSREGGDVRIEVGAGEAEVRIGISNSIPGTSGSDSRGHQVGLRSVRARVLALTGNTGGVDTWIKDGRHVAVLRLPLAPSEDVAQATTR</sequence>
<evidence type="ECO:0000313" key="4">
    <source>
        <dbReference type="Proteomes" id="UP000008632"/>
    </source>
</evidence>
<reference evidence="3 4" key="1">
    <citation type="submission" date="2011-01" db="EMBL/GenBank/DDBJ databases">
        <title>Complete sequence of Pseudoxanthomonas suwonensis 11-1.</title>
        <authorList>
            <consortium name="US DOE Joint Genome Institute"/>
            <person name="Lucas S."/>
            <person name="Copeland A."/>
            <person name="Lapidus A."/>
            <person name="Cheng J.-F."/>
            <person name="Goodwin L."/>
            <person name="Pitluck S."/>
            <person name="Teshima H."/>
            <person name="Detter J.C."/>
            <person name="Han C."/>
            <person name="Tapia R."/>
            <person name="Land M."/>
            <person name="Hauser L."/>
            <person name="Kyrpides N."/>
            <person name="Ivanova N."/>
            <person name="Ovchinnikova G."/>
            <person name="Siebers A.K."/>
            <person name="Allgaier M."/>
            <person name="Thelen M.P."/>
            <person name="Hugenholtz P."/>
            <person name="Gladden J."/>
            <person name="Woyke T."/>
        </authorList>
    </citation>
    <scope>NUCLEOTIDE SEQUENCE [LARGE SCALE GENOMIC DNA]</scope>
    <source>
        <strain evidence="4">11-1</strain>
    </source>
</reference>
<keyword evidence="1" id="KW-1133">Transmembrane helix</keyword>
<dbReference type="OrthoDB" id="2514702at2"/>
<gene>
    <name evidence="3" type="ordered locus">Psesu_0847</name>
</gene>
<proteinExistence type="predicted"/>
<dbReference type="Gene3D" id="3.30.565.10">
    <property type="entry name" value="Histidine kinase-like ATPase, C-terminal domain"/>
    <property type="match status" value="1"/>
</dbReference>
<dbReference type="Pfam" id="PF06580">
    <property type="entry name" value="His_kinase"/>
    <property type="match status" value="1"/>
</dbReference>
<feature type="transmembrane region" description="Helical" evidence="1">
    <location>
        <begin position="50"/>
        <end position="74"/>
    </location>
</feature>
<accession>E6WRG8</accession>
<dbReference type="PANTHER" id="PTHR34220">
    <property type="entry name" value="SENSOR HISTIDINE KINASE YPDA"/>
    <property type="match status" value="1"/>
</dbReference>
<dbReference type="InterPro" id="IPR050640">
    <property type="entry name" value="Bact_2-comp_sensor_kinase"/>
</dbReference>
<organism evidence="3 4">
    <name type="scientific">Pseudoxanthomonas suwonensis (strain 11-1)</name>
    <dbReference type="NCBI Taxonomy" id="743721"/>
    <lineage>
        <taxon>Bacteria</taxon>
        <taxon>Pseudomonadati</taxon>
        <taxon>Pseudomonadota</taxon>
        <taxon>Gammaproteobacteria</taxon>
        <taxon>Lysobacterales</taxon>
        <taxon>Lysobacteraceae</taxon>
        <taxon>Pseudoxanthomonas</taxon>
    </lineage>
</organism>
<feature type="transmembrane region" description="Helical" evidence="1">
    <location>
        <begin position="86"/>
        <end position="107"/>
    </location>
</feature>
<dbReference type="AlphaFoldDB" id="E6WRG8"/>
<protein>
    <submittedName>
        <fullName evidence="3">Histidine kinase internal region</fullName>
    </submittedName>
</protein>
<keyword evidence="1" id="KW-0472">Membrane</keyword>
<dbReference type="GO" id="GO:0000155">
    <property type="term" value="F:phosphorelay sensor kinase activity"/>
    <property type="evidence" value="ECO:0007669"/>
    <property type="project" value="InterPro"/>
</dbReference>
<dbReference type="RefSeq" id="WP_013534529.1">
    <property type="nucleotide sequence ID" value="NC_014924.1"/>
</dbReference>
<dbReference type="Proteomes" id="UP000008632">
    <property type="component" value="Chromosome"/>
</dbReference>
<keyword evidence="4" id="KW-1185">Reference proteome</keyword>
<feature type="transmembrane region" description="Helical" evidence="1">
    <location>
        <begin position="24"/>
        <end position="44"/>
    </location>
</feature>
<feature type="domain" description="Signal transduction histidine kinase internal region" evidence="2">
    <location>
        <begin position="158"/>
        <end position="235"/>
    </location>
</feature>